<protein>
    <submittedName>
        <fullName evidence="1">DUF3231 family protein</fullName>
    </submittedName>
</protein>
<comment type="caution">
    <text evidence="1">The sequence shown here is derived from an EMBL/GenBank/DDBJ whole genome shotgun (WGS) entry which is preliminary data.</text>
</comment>
<name>A0A495AE54_9BACI</name>
<dbReference type="Pfam" id="PF11553">
    <property type="entry name" value="DUF3231"/>
    <property type="match status" value="2"/>
</dbReference>
<organism evidence="1 2">
    <name type="scientific">Oceanobacillus halophilus</name>
    <dbReference type="NCBI Taxonomy" id="930130"/>
    <lineage>
        <taxon>Bacteria</taxon>
        <taxon>Bacillati</taxon>
        <taxon>Bacillota</taxon>
        <taxon>Bacilli</taxon>
        <taxon>Bacillales</taxon>
        <taxon>Bacillaceae</taxon>
        <taxon>Oceanobacillus</taxon>
    </lineage>
</organism>
<dbReference type="InterPro" id="IPR012347">
    <property type="entry name" value="Ferritin-like"/>
</dbReference>
<dbReference type="Proteomes" id="UP000269301">
    <property type="component" value="Unassembled WGS sequence"/>
</dbReference>
<dbReference type="EMBL" id="RBZP01000001">
    <property type="protein sequence ID" value="RKQ37983.1"/>
    <property type="molecule type" value="Genomic_DNA"/>
</dbReference>
<dbReference type="InterPro" id="IPR021617">
    <property type="entry name" value="DUF3231"/>
</dbReference>
<sequence>MHNHEKPLTSAEISTLWANYLGDSMSICVFKYFLTHLEDAEIKKVVDYAIDLSQQHVKTIEDIFKQEGIAVPKAFGEEDVHTDAKRLFSDTFYLKYVKNMAKGGLANYASALPNLVRQDIRSYIGKSIDSTKELYNIATDLLLTKGFEIRPPSIPYPKEVSFVKDQHFLAGWMGEQRTLTGTEITQLYANIETNRLGLSLIIGFSQVAKDATIRKYMMRGKKMAKKHIDIFSSFLQKHDIPFSTSGQNEVTDSTEAPFSDKLIMYHVGLLSAAGMGNYGVAMALSPRRDIAMYLGRLLMEVGLFSEDGMNITIRNGWMEYPPSAIDRNNLARRP</sequence>
<evidence type="ECO:0000313" key="1">
    <source>
        <dbReference type="EMBL" id="RKQ37983.1"/>
    </source>
</evidence>
<dbReference type="AlphaFoldDB" id="A0A495AE54"/>
<dbReference type="Gene3D" id="1.20.1260.10">
    <property type="match status" value="2"/>
</dbReference>
<keyword evidence="2" id="KW-1185">Reference proteome</keyword>
<accession>A0A495AE54</accession>
<reference evidence="1 2" key="1">
    <citation type="journal article" date="2016" name="Int. J. Syst. Evol. Microbiol.">
        <title>Oceanobacillus halophilus sp. nov., a novel moderately halophilic bacterium from a hypersaline lake.</title>
        <authorList>
            <person name="Amoozegar M.A."/>
            <person name="Bagheri M."/>
            <person name="Makhdoumi A."/>
            <person name="Nikou M.M."/>
            <person name="Fazeli S.A.S."/>
            <person name="Schumann P."/>
            <person name="Sproer C."/>
            <person name="Sanchez-Porro C."/>
            <person name="Ventosa A."/>
        </authorList>
    </citation>
    <scope>NUCLEOTIDE SEQUENCE [LARGE SCALE GENOMIC DNA]</scope>
    <source>
        <strain evidence="1 2">DSM 23996</strain>
    </source>
</reference>
<dbReference type="OrthoDB" id="1675670at2"/>
<proteinExistence type="predicted"/>
<dbReference type="RefSeq" id="WP_121203055.1">
    <property type="nucleotide sequence ID" value="NZ_RBZP01000001.1"/>
</dbReference>
<evidence type="ECO:0000313" key="2">
    <source>
        <dbReference type="Proteomes" id="UP000269301"/>
    </source>
</evidence>
<gene>
    <name evidence="1" type="ORF">D8M06_04095</name>
</gene>